<evidence type="ECO:0000256" key="7">
    <source>
        <dbReference type="ARBA" id="ARBA00022723"/>
    </source>
</evidence>
<keyword evidence="13" id="KW-0560">Oxidoreductase</keyword>
<reference evidence="13 14" key="1">
    <citation type="submission" date="2018-12" db="EMBL/GenBank/DDBJ databases">
        <authorList>
            <consortium name="Pathogen Informatics"/>
        </authorList>
    </citation>
    <scope>NUCLEOTIDE SEQUENCE [LARGE SCALE GENOMIC DNA]</scope>
    <source>
        <strain evidence="13 14">NCTC6754</strain>
    </source>
</reference>
<evidence type="ECO:0000256" key="8">
    <source>
        <dbReference type="ARBA" id="ARBA00022982"/>
    </source>
</evidence>
<dbReference type="GO" id="GO:0009055">
    <property type="term" value="F:electron transfer activity"/>
    <property type="evidence" value="ECO:0007669"/>
    <property type="project" value="InterPro"/>
</dbReference>
<keyword evidence="9 12" id="KW-1133">Transmembrane helix</keyword>
<evidence type="ECO:0000256" key="5">
    <source>
        <dbReference type="ARBA" id="ARBA00022617"/>
    </source>
</evidence>
<dbReference type="Pfam" id="PF01654">
    <property type="entry name" value="Cyt_bd_oxida_I"/>
    <property type="match status" value="1"/>
</dbReference>
<comment type="subcellular location">
    <subcellularLocation>
        <location evidence="1">Cell membrane</location>
        <topology evidence="1">Multi-pass membrane protein</topology>
    </subcellularLocation>
</comment>
<keyword evidence="10" id="KW-0408">Iron</keyword>
<protein>
    <submittedName>
        <fullName evidence="13">Cytochrome bd-II oxidase subunit I</fullName>
        <ecNumber evidence="13">1.10.3.-</ecNumber>
    </submittedName>
</protein>
<keyword evidence="7" id="KW-0479">Metal-binding</keyword>
<dbReference type="PANTHER" id="PTHR30365:SF7">
    <property type="entry name" value="CYTOCHROME BD-II UBIQUINOL OXIDASE SUBUNIT 1"/>
    <property type="match status" value="1"/>
</dbReference>
<dbReference type="PANTHER" id="PTHR30365">
    <property type="entry name" value="CYTOCHROME D UBIQUINOL OXIDASE"/>
    <property type="match status" value="1"/>
</dbReference>
<evidence type="ECO:0000256" key="6">
    <source>
        <dbReference type="ARBA" id="ARBA00022692"/>
    </source>
</evidence>
<dbReference type="EC" id="1.10.3.-" evidence="13"/>
<dbReference type="GO" id="GO:0070069">
    <property type="term" value="C:cytochrome complex"/>
    <property type="evidence" value="ECO:0007669"/>
    <property type="project" value="InterPro"/>
</dbReference>
<proteinExistence type="inferred from homology"/>
<dbReference type="GO" id="GO:0005886">
    <property type="term" value="C:plasma membrane"/>
    <property type="evidence" value="ECO:0007669"/>
    <property type="project" value="UniProtKB-SubCell"/>
</dbReference>
<name>A0A3S4HZL0_SALET</name>
<evidence type="ECO:0000313" key="14">
    <source>
        <dbReference type="Proteomes" id="UP000269208"/>
    </source>
</evidence>
<dbReference type="GO" id="GO:0046872">
    <property type="term" value="F:metal ion binding"/>
    <property type="evidence" value="ECO:0007669"/>
    <property type="project" value="UniProtKB-KW"/>
</dbReference>
<dbReference type="GO" id="GO:0019646">
    <property type="term" value="P:aerobic electron transport chain"/>
    <property type="evidence" value="ECO:0007669"/>
    <property type="project" value="InterPro"/>
</dbReference>
<organism evidence="13 14">
    <name type="scientific">Salmonella enterica I</name>
    <dbReference type="NCBI Taxonomy" id="59201"/>
    <lineage>
        <taxon>Bacteria</taxon>
        <taxon>Pseudomonadati</taxon>
        <taxon>Pseudomonadota</taxon>
        <taxon>Gammaproteobacteria</taxon>
        <taxon>Enterobacterales</taxon>
        <taxon>Enterobacteriaceae</taxon>
        <taxon>Salmonella</taxon>
    </lineage>
</organism>
<evidence type="ECO:0000256" key="3">
    <source>
        <dbReference type="ARBA" id="ARBA00022448"/>
    </source>
</evidence>
<evidence type="ECO:0000256" key="9">
    <source>
        <dbReference type="ARBA" id="ARBA00022989"/>
    </source>
</evidence>
<keyword evidence="8" id="KW-0249">Electron transport</keyword>
<dbReference type="Proteomes" id="UP000269208">
    <property type="component" value="Chromosome"/>
</dbReference>
<comment type="similarity">
    <text evidence="2">Belongs to the cytochrome ubiquinol oxidase subunit 1 family.</text>
</comment>
<evidence type="ECO:0000256" key="12">
    <source>
        <dbReference type="SAM" id="Phobius"/>
    </source>
</evidence>
<evidence type="ECO:0000256" key="11">
    <source>
        <dbReference type="ARBA" id="ARBA00023136"/>
    </source>
</evidence>
<keyword evidence="3" id="KW-0813">Transport</keyword>
<dbReference type="GO" id="GO:0020037">
    <property type="term" value="F:heme binding"/>
    <property type="evidence" value="ECO:0007669"/>
    <property type="project" value="TreeGrafter"/>
</dbReference>
<accession>A0A3S4HZL0</accession>
<keyword evidence="11 12" id="KW-0472">Membrane</keyword>
<dbReference type="AlphaFoldDB" id="A0A3S4HZL0"/>
<evidence type="ECO:0000256" key="1">
    <source>
        <dbReference type="ARBA" id="ARBA00004651"/>
    </source>
</evidence>
<dbReference type="GO" id="GO:0016682">
    <property type="term" value="F:oxidoreductase activity, acting on diphenols and related substances as donors, oxygen as acceptor"/>
    <property type="evidence" value="ECO:0007669"/>
    <property type="project" value="TreeGrafter"/>
</dbReference>
<evidence type="ECO:0000256" key="2">
    <source>
        <dbReference type="ARBA" id="ARBA00009819"/>
    </source>
</evidence>
<feature type="transmembrane region" description="Helical" evidence="12">
    <location>
        <begin position="47"/>
        <end position="68"/>
    </location>
</feature>
<feature type="transmembrane region" description="Helical" evidence="12">
    <location>
        <begin position="130"/>
        <end position="151"/>
    </location>
</feature>
<dbReference type="EMBL" id="LR134190">
    <property type="protein sequence ID" value="VEB58588.1"/>
    <property type="molecule type" value="Genomic_DNA"/>
</dbReference>
<sequence length="173" mass="19673">MAFHAVEGDLGYGILLAKYAPDMNHVTPEQYRAAQRGAIPQVAPVFWSFRIMVGCGSLLLVVMLIALIQTLRMRIDQHRWVLRMTLWSLPLPWIAIEAGWFMTEFGRQPWAIQDILPTWYAHSALTPGQLAFSMGLILGLYTLFLIAEVYLMQKYARLGPSAMQHQQQAQQQG</sequence>
<evidence type="ECO:0000256" key="10">
    <source>
        <dbReference type="ARBA" id="ARBA00023004"/>
    </source>
</evidence>
<keyword evidence="6 12" id="KW-0812">Transmembrane</keyword>
<gene>
    <name evidence="13" type="primary">appC_1</name>
    <name evidence="13" type="ORF">NCTC6754_05491</name>
</gene>
<evidence type="ECO:0000256" key="4">
    <source>
        <dbReference type="ARBA" id="ARBA00022475"/>
    </source>
</evidence>
<evidence type="ECO:0000313" key="13">
    <source>
        <dbReference type="EMBL" id="VEB58588.1"/>
    </source>
</evidence>
<dbReference type="InterPro" id="IPR002585">
    <property type="entry name" value="Cyt-d_ubiquinol_oxidase_su_1"/>
</dbReference>
<feature type="transmembrane region" description="Helical" evidence="12">
    <location>
        <begin position="80"/>
        <end position="101"/>
    </location>
</feature>
<keyword evidence="4" id="KW-1003">Cell membrane</keyword>
<keyword evidence="5" id="KW-0349">Heme</keyword>